<comment type="caution">
    <text evidence="9">The sequence shown here is derived from an EMBL/GenBank/DDBJ whole genome shotgun (WGS) entry which is preliminary data.</text>
</comment>
<comment type="similarity">
    <text evidence="2 8">Belongs to the 4-toluene sulfonate uptake permease (TSUP) (TC 2.A.102) family.</text>
</comment>
<dbReference type="Proteomes" id="UP000777935">
    <property type="component" value="Unassembled WGS sequence"/>
</dbReference>
<keyword evidence="3" id="KW-0813">Transport</keyword>
<feature type="transmembrane region" description="Helical" evidence="8">
    <location>
        <begin position="105"/>
        <end position="125"/>
    </location>
</feature>
<evidence type="ECO:0000256" key="8">
    <source>
        <dbReference type="RuleBase" id="RU363041"/>
    </source>
</evidence>
<sequence>MPDSIATALATPGLVWLVATALAAGVVYGFAGFGAALIFMPIATIFIAPEVAVAAFSISALASLFTVVPKAWAVANKGATLRMIGAAVVTAPLGIWILRTTDDTLLRWAVSVVVFITLLALITGWRYKGVPSHAARFGVGAATGFVGGATGLMGPIVVLFNLSGTDPVSVSRANSLVFLTLSSLALLPLMALQGVLGLASVLLGLLLLVPYGVGAVVGQALFNPQYERLYRLCAYGIIAVAVLLGLPIYNR</sequence>
<dbReference type="PANTHER" id="PTHR30269">
    <property type="entry name" value="TRANSMEMBRANE PROTEIN YFCA"/>
    <property type="match status" value="1"/>
</dbReference>
<organism evidence="9 10">
    <name type="scientific">Parasulfitobacter algicola</name>
    <dbReference type="NCBI Taxonomy" id="2614809"/>
    <lineage>
        <taxon>Bacteria</taxon>
        <taxon>Pseudomonadati</taxon>
        <taxon>Pseudomonadota</taxon>
        <taxon>Alphaproteobacteria</taxon>
        <taxon>Rhodobacterales</taxon>
        <taxon>Roseobacteraceae</taxon>
        <taxon>Parasulfitobacter</taxon>
    </lineage>
</organism>
<feature type="transmembrane region" description="Helical" evidence="8">
    <location>
        <begin position="14"/>
        <end position="39"/>
    </location>
</feature>
<protein>
    <recommendedName>
        <fullName evidence="8">Probable membrane transporter protein</fullName>
    </recommendedName>
</protein>
<evidence type="ECO:0000313" key="9">
    <source>
        <dbReference type="EMBL" id="NSX55190.1"/>
    </source>
</evidence>
<dbReference type="EMBL" id="JABUFE010000005">
    <property type="protein sequence ID" value="NSX55190.1"/>
    <property type="molecule type" value="Genomic_DNA"/>
</dbReference>
<keyword evidence="6 8" id="KW-1133">Transmembrane helix</keyword>
<gene>
    <name evidence="9" type="ORF">HRQ87_10285</name>
</gene>
<evidence type="ECO:0000256" key="7">
    <source>
        <dbReference type="ARBA" id="ARBA00023136"/>
    </source>
</evidence>
<feature type="transmembrane region" description="Helical" evidence="8">
    <location>
        <begin position="79"/>
        <end position="98"/>
    </location>
</feature>
<evidence type="ECO:0000256" key="1">
    <source>
        <dbReference type="ARBA" id="ARBA00004651"/>
    </source>
</evidence>
<dbReference type="InterPro" id="IPR002781">
    <property type="entry name" value="TM_pro_TauE-like"/>
</dbReference>
<feature type="transmembrane region" description="Helical" evidence="8">
    <location>
        <begin position="137"/>
        <end position="162"/>
    </location>
</feature>
<proteinExistence type="inferred from homology"/>
<evidence type="ECO:0000256" key="3">
    <source>
        <dbReference type="ARBA" id="ARBA00022448"/>
    </source>
</evidence>
<evidence type="ECO:0000256" key="4">
    <source>
        <dbReference type="ARBA" id="ARBA00022475"/>
    </source>
</evidence>
<keyword evidence="4 8" id="KW-1003">Cell membrane</keyword>
<keyword evidence="5 8" id="KW-0812">Transmembrane</keyword>
<accession>A0ABX2ISA6</accession>
<evidence type="ECO:0000256" key="6">
    <source>
        <dbReference type="ARBA" id="ARBA00022989"/>
    </source>
</evidence>
<dbReference type="PANTHER" id="PTHR30269:SF37">
    <property type="entry name" value="MEMBRANE TRANSPORTER PROTEIN"/>
    <property type="match status" value="1"/>
</dbReference>
<comment type="subcellular location">
    <subcellularLocation>
        <location evidence="1 8">Cell membrane</location>
        <topology evidence="1 8">Multi-pass membrane protein</topology>
    </subcellularLocation>
</comment>
<name>A0ABX2ISA6_9RHOB</name>
<dbReference type="Pfam" id="PF01925">
    <property type="entry name" value="TauE"/>
    <property type="match status" value="1"/>
</dbReference>
<dbReference type="InterPro" id="IPR052017">
    <property type="entry name" value="TSUP"/>
</dbReference>
<feature type="transmembrane region" description="Helical" evidence="8">
    <location>
        <begin position="174"/>
        <end position="192"/>
    </location>
</feature>
<evidence type="ECO:0000313" key="10">
    <source>
        <dbReference type="Proteomes" id="UP000777935"/>
    </source>
</evidence>
<evidence type="ECO:0000256" key="5">
    <source>
        <dbReference type="ARBA" id="ARBA00022692"/>
    </source>
</evidence>
<dbReference type="RefSeq" id="WP_174137994.1">
    <property type="nucleotide sequence ID" value="NZ_JABUFE010000005.1"/>
</dbReference>
<keyword evidence="10" id="KW-1185">Reference proteome</keyword>
<reference evidence="9 10" key="1">
    <citation type="submission" date="2020-06" db="EMBL/GenBank/DDBJ databases">
        <title>Sulfitobacter algicola sp. nov., isolated from green algae.</title>
        <authorList>
            <person name="Wang C."/>
        </authorList>
    </citation>
    <scope>NUCLEOTIDE SEQUENCE [LARGE SCALE GENOMIC DNA]</scope>
    <source>
        <strain evidence="9 10">1151</strain>
    </source>
</reference>
<feature type="transmembrane region" description="Helical" evidence="8">
    <location>
        <begin position="51"/>
        <end position="73"/>
    </location>
</feature>
<feature type="transmembrane region" description="Helical" evidence="8">
    <location>
        <begin position="229"/>
        <end position="249"/>
    </location>
</feature>
<keyword evidence="7 8" id="KW-0472">Membrane</keyword>
<evidence type="ECO:0000256" key="2">
    <source>
        <dbReference type="ARBA" id="ARBA00009142"/>
    </source>
</evidence>
<feature type="transmembrane region" description="Helical" evidence="8">
    <location>
        <begin position="198"/>
        <end position="222"/>
    </location>
</feature>